<proteinExistence type="predicted"/>
<dbReference type="AlphaFoldDB" id="A0A2I0SQI2"/>
<accession>A0A2I0SQI2</accession>
<name>A0A2I0SQI2_9ACTN</name>
<protein>
    <submittedName>
        <fullName evidence="1">Uncharacterized protein</fullName>
    </submittedName>
</protein>
<evidence type="ECO:0000313" key="1">
    <source>
        <dbReference type="EMBL" id="PKT72178.1"/>
    </source>
</evidence>
<gene>
    <name evidence="1" type="ORF">CW362_15215</name>
</gene>
<dbReference type="OrthoDB" id="4800194at2"/>
<reference evidence="1 2" key="1">
    <citation type="submission" date="2017-12" db="EMBL/GenBank/DDBJ databases">
        <title>Streptomyces populusis sp. nov., a novel endophytic actinobacterium isolated from stems of Populus adenopoda Maxim.</title>
        <authorList>
            <person name="Wang Z."/>
        </authorList>
    </citation>
    <scope>NUCLEOTIDE SEQUENCE [LARGE SCALE GENOMIC DNA]</scope>
    <source>
        <strain evidence="1 2">A249</strain>
    </source>
</reference>
<comment type="caution">
    <text evidence="1">The sequence shown here is derived from an EMBL/GenBank/DDBJ whole genome shotgun (WGS) entry which is preliminary data.</text>
</comment>
<dbReference type="EMBL" id="PJOS01000025">
    <property type="protein sequence ID" value="PKT72178.1"/>
    <property type="molecule type" value="Genomic_DNA"/>
</dbReference>
<keyword evidence="2" id="KW-1185">Reference proteome</keyword>
<organism evidence="1 2">
    <name type="scientific">Streptomyces populi</name>
    <dbReference type="NCBI Taxonomy" id="2058924"/>
    <lineage>
        <taxon>Bacteria</taxon>
        <taxon>Bacillati</taxon>
        <taxon>Actinomycetota</taxon>
        <taxon>Actinomycetes</taxon>
        <taxon>Kitasatosporales</taxon>
        <taxon>Streptomycetaceae</taxon>
        <taxon>Streptomyces</taxon>
    </lineage>
</organism>
<sequence length="214" mass="24283">MAEHGHPDFPLDPRYPGDPVVAVAVGTGYGVLDLAAARRWGYGWDPAKPLAPRPKGRRMTDAEFADFPTCNADANRRLLRGIDLERDWLYANTRMIEVDKAVKRDPRLRAAWQVWSRCVAEQGFPRYPDPVAAYTDAAWRRDGDGNTGHTRRERATAVADVTCKRRHRTAELWHSVRAQKQAADIARHRDRYAAGLRALRTYRVTIADVLRKLG</sequence>
<dbReference type="Proteomes" id="UP000236178">
    <property type="component" value="Unassembled WGS sequence"/>
</dbReference>
<evidence type="ECO:0000313" key="2">
    <source>
        <dbReference type="Proteomes" id="UP000236178"/>
    </source>
</evidence>